<sequence>MAVIGKNEWMASQPWIDRDGPDFKRYLDKYSQACDFDLEQKLKDWQRDGIVIFENIVDPRLIDALFSDIDYLRKHHMDFDLLAELKGQQGHVRDFSAADLESDGVKFNSIQTISYAAAKLSLTRELMQFLRVVFDDAPCATQSLTFYKGSQQPIHIDYPYVRTQTKLAHLAASWIPLEDIHPDAGPLAYYPGSHRPDVSDFFDWGQGSILLEPDSDKNPTQFAEYLYARMREMQVQPRVFLPRKGDALIWHGNLAHEGTAIRDQALTRMSYVTHYTSLGAYPPAFLKPGAPEQGVICAENGGYIFEHSWQHDLRQLPSIALRG</sequence>
<dbReference type="InterPro" id="IPR008775">
    <property type="entry name" value="Phytyl_CoA_dOase-like"/>
</dbReference>
<accession>A0A371JZN1</accession>
<name>A0A371JZN1_9GAMM</name>
<evidence type="ECO:0000313" key="3">
    <source>
        <dbReference type="Proteomes" id="UP000264492"/>
    </source>
</evidence>
<dbReference type="PANTHER" id="PTHR20883">
    <property type="entry name" value="PHYTANOYL-COA DIOXYGENASE DOMAIN CONTAINING 1"/>
    <property type="match status" value="1"/>
</dbReference>
<organism evidence="2 3">
    <name type="scientific">Lysobacter silvisoli</name>
    <dbReference type="NCBI Taxonomy" id="2293254"/>
    <lineage>
        <taxon>Bacteria</taxon>
        <taxon>Pseudomonadati</taxon>
        <taxon>Pseudomonadota</taxon>
        <taxon>Gammaproteobacteria</taxon>
        <taxon>Lysobacterales</taxon>
        <taxon>Lysobacteraceae</taxon>
        <taxon>Lysobacter</taxon>
    </lineage>
</organism>
<dbReference type="Gene3D" id="2.60.120.620">
    <property type="entry name" value="q2cbj1_9rhob like domain"/>
    <property type="match status" value="1"/>
</dbReference>
<dbReference type="GO" id="GO:0016706">
    <property type="term" value="F:2-oxoglutarate-dependent dioxygenase activity"/>
    <property type="evidence" value="ECO:0007669"/>
    <property type="project" value="UniProtKB-ARBA"/>
</dbReference>
<protein>
    <recommendedName>
        <fullName evidence="4">Phytanoyl-CoA dioxygenase</fullName>
    </recommendedName>
</protein>
<gene>
    <name evidence="2" type="ORF">DX914_12705</name>
</gene>
<dbReference type="Proteomes" id="UP000264492">
    <property type="component" value="Unassembled WGS sequence"/>
</dbReference>
<evidence type="ECO:0008006" key="4">
    <source>
        <dbReference type="Google" id="ProtNLM"/>
    </source>
</evidence>
<evidence type="ECO:0000313" key="2">
    <source>
        <dbReference type="EMBL" id="RDZ27116.1"/>
    </source>
</evidence>
<dbReference type="Pfam" id="PF05721">
    <property type="entry name" value="PhyH"/>
    <property type="match status" value="1"/>
</dbReference>
<dbReference type="EMBL" id="QTSU01000002">
    <property type="protein sequence ID" value="RDZ27116.1"/>
    <property type="molecule type" value="Genomic_DNA"/>
</dbReference>
<evidence type="ECO:0000256" key="1">
    <source>
        <dbReference type="ARBA" id="ARBA00001954"/>
    </source>
</evidence>
<reference evidence="2 3" key="1">
    <citation type="submission" date="2018-08" db="EMBL/GenBank/DDBJ databases">
        <title>Lysobacter sp. zong2l5, whole genome shotgun sequence.</title>
        <authorList>
            <person name="Zhang X."/>
            <person name="Feng G."/>
            <person name="Zhu H."/>
        </authorList>
    </citation>
    <scope>NUCLEOTIDE SEQUENCE [LARGE SCALE GENOMIC DNA]</scope>
    <source>
        <strain evidence="3">zong2l5</strain>
    </source>
</reference>
<proteinExistence type="predicted"/>
<dbReference type="RefSeq" id="WP_115859493.1">
    <property type="nucleotide sequence ID" value="NZ_QTSU01000002.1"/>
</dbReference>
<dbReference type="GO" id="GO:0005506">
    <property type="term" value="F:iron ion binding"/>
    <property type="evidence" value="ECO:0007669"/>
    <property type="project" value="UniProtKB-ARBA"/>
</dbReference>
<comment type="cofactor">
    <cofactor evidence="1">
        <name>Fe(2+)</name>
        <dbReference type="ChEBI" id="CHEBI:29033"/>
    </cofactor>
</comment>
<dbReference type="SUPFAM" id="SSF51197">
    <property type="entry name" value="Clavaminate synthase-like"/>
    <property type="match status" value="1"/>
</dbReference>
<keyword evidence="3" id="KW-1185">Reference proteome</keyword>
<dbReference type="OrthoDB" id="9075305at2"/>
<dbReference type="AlphaFoldDB" id="A0A371JZN1"/>
<dbReference type="PANTHER" id="PTHR20883:SF48">
    <property type="entry name" value="ECTOINE DIOXYGENASE"/>
    <property type="match status" value="1"/>
</dbReference>
<comment type="caution">
    <text evidence="2">The sequence shown here is derived from an EMBL/GenBank/DDBJ whole genome shotgun (WGS) entry which is preliminary data.</text>
</comment>